<keyword evidence="2" id="KW-0732">Signal</keyword>
<dbReference type="GO" id="GO:0005975">
    <property type="term" value="P:carbohydrate metabolic process"/>
    <property type="evidence" value="ECO:0007669"/>
    <property type="project" value="TreeGrafter"/>
</dbReference>
<name>A0AAE1DMP8_9GAST</name>
<accession>A0AAE1DMP8</accession>
<dbReference type="InterPro" id="IPR005181">
    <property type="entry name" value="SASA"/>
</dbReference>
<protein>
    <recommendedName>
        <fullName evidence="3">Sialate O-acetylesterase domain-containing protein</fullName>
    </recommendedName>
</protein>
<evidence type="ECO:0000313" key="5">
    <source>
        <dbReference type="Proteomes" id="UP001283361"/>
    </source>
</evidence>
<feature type="chain" id="PRO_5042070081" description="Sialate O-acetylesterase domain-containing protein" evidence="2">
    <location>
        <begin position="25"/>
        <end position="562"/>
    </location>
</feature>
<evidence type="ECO:0000313" key="4">
    <source>
        <dbReference type="EMBL" id="KAK3776416.1"/>
    </source>
</evidence>
<reference evidence="4" key="1">
    <citation type="journal article" date="2023" name="G3 (Bethesda)">
        <title>A reference genome for the long-term kleptoplast-retaining sea slug Elysia crispata morphotype clarki.</title>
        <authorList>
            <person name="Eastman K.E."/>
            <person name="Pendleton A.L."/>
            <person name="Shaikh M.A."/>
            <person name="Suttiyut T."/>
            <person name="Ogas R."/>
            <person name="Tomko P."/>
            <person name="Gavelis G."/>
            <person name="Widhalm J.R."/>
            <person name="Wisecaver J.H."/>
        </authorList>
    </citation>
    <scope>NUCLEOTIDE SEQUENCE</scope>
    <source>
        <strain evidence="4">ECLA1</strain>
    </source>
</reference>
<dbReference type="SUPFAM" id="SSF52266">
    <property type="entry name" value="SGNH hydrolase"/>
    <property type="match status" value="1"/>
</dbReference>
<evidence type="ECO:0000259" key="3">
    <source>
        <dbReference type="Pfam" id="PF03629"/>
    </source>
</evidence>
<evidence type="ECO:0000256" key="1">
    <source>
        <dbReference type="ARBA" id="ARBA00022801"/>
    </source>
</evidence>
<dbReference type="Pfam" id="PF03629">
    <property type="entry name" value="SASA"/>
    <property type="match status" value="1"/>
</dbReference>
<dbReference type="EMBL" id="JAWDGP010003216">
    <property type="protein sequence ID" value="KAK3776416.1"/>
    <property type="molecule type" value="Genomic_DNA"/>
</dbReference>
<feature type="domain" description="Sialate O-acetylesterase" evidence="3">
    <location>
        <begin position="151"/>
        <end position="337"/>
    </location>
</feature>
<dbReference type="GO" id="GO:0001681">
    <property type="term" value="F:sialate O-acetylesterase activity"/>
    <property type="evidence" value="ECO:0007669"/>
    <property type="project" value="InterPro"/>
</dbReference>
<feature type="signal peptide" evidence="2">
    <location>
        <begin position="1"/>
        <end position="24"/>
    </location>
</feature>
<dbReference type="Gene3D" id="3.40.50.1110">
    <property type="entry name" value="SGNH hydrolase"/>
    <property type="match status" value="1"/>
</dbReference>
<dbReference type="Proteomes" id="UP001283361">
    <property type="component" value="Unassembled WGS sequence"/>
</dbReference>
<dbReference type="AlphaFoldDB" id="A0AAE1DMP8"/>
<proteinExistence type="predicted"/>
<sequence>MGASSRLILTVLAGLLMLVVNNSASPQNVIRMGVDFENERDFENSWVQTSQKPVAFAFAKHFQDEMVLQRAPQRANIYGFSPNIGRRLKMTVSYSDSIQSDIYETIVKQGPKPGVGVWLFTLNPMATGTTVSVQVEGENGVLTLSDVIFGDVWVCSGQSNMEFTVNMMLRAKEELEDAHNYPNIRIFAAALNSSKTPLDDLLAVMEPWSKPSNASLGGKPWGQPWNFFSAVCWMYGKNIHKALGIPIGLVDTNWGGTPVEAWSSPDALAKCNVTSKVVNGPQTNSVLWNAMVHPLLGMTIYGAIWYQGEQDANHPQVDRYACTFPAMIDDWRVKFHSASKGETSDMFPFGFVQLSASSPDPSISFGFPNIRWHQTADYGYVPNARMQNVFMAVAMDLPGFSSKFGGIHPQDKTDVGYRLSLSGLNYAYGKKEVCQGPLPEKISIIGDHINITYGNVQTVEVRDWSGFELLCAASSSSDRVWLPTSLVANYANTISLFLNVCLKSQKVLGLSLSNRAGVKVEGGFENMLISEANLTIYDTFMVTNSMLSALELSPYLLSIHPI</sequence>
<dbReference type="PANTHER" id="PTHR22901">
    <property type="entry name" value="SIALATE O-ACETYLESTERASE"/>
    <property type="match status" value="1"/>
</dbReference>
<dbReference type="InterPro" id="IPR036514">
    <property type="entry name" value="SGNH_hydro_sf"/>
</dbReference>
<dbReference type="PANTHER" id="PTHR22901:SF0">
    <property type="entry name" value="SIALATE O-ACETYLESTERASE"/>
    <property type="match status" value="1"/>
</dbReference>
<keyword evidence="5" id="KW-1185">Reference proteome</keyword>
<dbReference type="InterPro" id="IPR039329">
    <property type="entry name" value="SIAE"/>
</dbReference>
<evidence type="ECO:0000256" key="2">
    <source>
        <dbReference type="SAM" id="SignalP"/>
    </source>
</evidence>
<keyword evidence="1" id="KW-0378">Hydrolase</keyword>
<organism evidence="4 5">
    <name type="scientific">Elysia crispata</name>
    <name type="common">lettuce slug</name>
    <dbReference type="NCBI Taxonomy" id="231223"/>
    <lineage>
        <taxon>Eukaryota</taxon>
        <taxon>Metazoa</taxon>
        <taxon>Spiralia</taxon>
        <taxon>Lophotrochozoa</taxon>
        <taxon>Mollusca</taxon>
        <taxon>Gastropoda</taxon>
        <taxon>Heterobranchia</taxon>
        <taxon>Euthyneura</taxon>
        <taxon>Panpulmonata</taxon>
        <taxon>Sacoglossa</taxon>
        <taxon>Placobranchoidea</taxon>
        <taxon>Plakobranchidae</taxon>
        <taxon>Elysia</taxon>
    </lineage>
</organism>
<comment type="caution">
    <text evidence="4">The sequence shown here is derived from an EMBL/GenBank/DDBJ whole genome shotgun (WGS) entry which is preliminary data.</text>
</comment>
<gene>
    <name evidence="4" type="ORF">RRG08_023769</name>
</gene>